<evidence type="ECO:0000313" key="6">
    <source>
        <dbReference type="EMBL" id="NYH93959.1"/>
    </source>
</evidence>
<keyword evidence="1 4" id="KW-0812">Transmembrane</keyword>
<dbReference type="EMBL" id="JACBZF010000001">
    <property type="protein sequence ID" value="NYH93959.1"/>
    <property type="molecule type" value="Genomic_DNA"/>
</dbReference>
<feature type="transmembrane region" description="Helical" evidence="4">
    <location>
        <begin position="306"/>
        <end position="326"/>
    </location>
</feature>
<comment type="caution">
    <text evidence="6">The sequence shown here is derived from an EMBL/GenBank/DDBJ whole genome shotgun (WGS) entry which is preliminary data.</text>
</comment>
<feature type="transmembrane region" description="Helical" evidence="4">
    <location>
        <begin position="332"/>
        <end position="357"/>
    </location>
</feature>
<feature type="transmembrane region" description="Helical" evidence="4">
    <location>
        <begin position="151"/>
        <end position="171"/>
    </location>
</feature>
<feature type="transmembrane region" description="Helical" evidence="4">
    <location>
        <begin position="243"/>
        <end position="267"/>
    </location>
</feature>
<dbReference type="InterPro" id="IPR050327">
    <property type="entry name" value="Proton-linked_MCT"/>
</dbReference>
<dbReference type="SUPFAM" id="SSF103473">
    <property type="entry name" value="MFS general substrate transporter"/>
    <property type="match status" value="1"/>
</dbReference>
<evidence type="ECO:0000313" key="7">
    <source>
        <dbReference type="Proteomes" id="UP000522081"/>
    </source>
</evidence>
<feature type="transmembrane region" description="Helical" evidence="4">
    <location>
        <begin position="116"/>
        <end position="139"/>
    </location>
</feature>
<name>A0A7Y9XSX1_9SPHN</name>
<dbReference type="AlphaFoldDB" id="A0A7Y9XSX1"/>
<evidence type="ECO:0000256" key="4">
    <source>
        <dbReference type="SAM" id="Phobius"/>
    </source>
</evidence>
<keyword evidence="3 4" id="KW-0472">Membrane</keyword>
<evidence type="ECO:0000256" key="3">
    <source>
        <dbReference type="ARBA" id="ARBA00023136"/>
    </source>
</evidence>
<dbReference type="InterPro" id="IPR020846">
    <property type="entry name" value="MFS_dom"/>
</dbReference>
<feature type="domain" description="Major facilitator superfamily (MFS) profile" evidence="5">
    <location>
        <begin position="25"/>
        <end position="421"/>
    </location>
</feature>
<evidence type="ECO:0000259" key="5">
    <source>
        <dbReference type="PROSITE" id="PS50850"/>
    </source>
</evidence>
<feature type="transmembrane region" description="Helical" evidence="4">
    <location>
        <begin position="394"/>
        <end position="415"/>
    </location>
</feature>
<organism evidence="6 7">
    <name type="scientific">Novosphingobium marinum</name>
    <dbReference type="NCBI Taxonomy" id="1514948"/>
    <lineage>
        <taxon>Bacteria</taxon>
        <taxon>Pseudomonadati</taxon>
        <taxon>Pseudomonadota</taxon>
        <taxon>Alphaproteobacteria</taxon>
        <taxon>Sphingomonadales</taxon>
        <taxon>Sphingomonadaceae</taxon>
        <taxon>Novosphingobium</taxon>
    </lineage>
</organism>
<protein>
    <submittedName>
        <fullName evidence="6">MFS family permease</fullName>
    </submittedName>
</protein>
<keyword evidence="7" id="KW-1185">Reference proteome</keyword>
<dbReference type="Proteomes" id="UP000522081">
    <property type="component" value="Unassembled WGS sequence"/>
</dbReference>
<accession>A0A7Y9XSX1</accession>
<gene>
    <name evidence="6" type="ORF">FHS75_000264</name>
</gene>
<feature type="transmembrane region" description="Helical" evidence="4">
    <location>
        <begin position="59"/>
        <end position="79"/>
    </location>
</feature>
<sequence length="426" mass="44377">MRMVSAPGAMPVNAGRFAHPAWRMLIIAFLAQNCAIGMNFGIYGTIVAALEANYQTSRALAASGLAVMTMVMGLLSPVAGELVRRYSIRTLMIAGTLVNAVGYVLLAFAPSIEVVLLIYGAVIGPGVCLLGVIPSSSLVSNWFLAGKGRALGFVNMPVFVAIFPLLTALVLERFGLVGVFLMAAAISLLLVLALVMVVSSPGERGLKRYGESEGEAEAQNAGADAEGPVLTGRQINASRSFQVIWLGIGLLTAGGVMMTTHIVPLALDKGLELPAASLLLSSFGVCAAAGALLFGWLADRIGGQKAIVVQAFTWTLPWAALLLLGASAAPLIIVAGLLGLISGAIVGLCGVVVSAWLGSQNFAAAMGYVYFYKVPFLFGAAPLAGYLYDRTGGYDLPVIIHIATFVFVGLMFAFFRPRKIGDAVSS</sequence>
<keyword evidence="2 4" id="KW-1133">Transmembrane helix</keyword>
<evidence type="ECO:0000256" key="1">
    <source>
        <dbReference type="ARBA" id="ARBA00022692"/>
    </source>
</evidence>
<feature type="transmembrane region" description="Helical" evidence="4">
    <location>
        <begin position="91"/>
        <end position="110"/>
    </location>
</feature>
<dbReference type="PANTHER" id="PTHR11360:SF284">
    <property type="entry name" value="EG:103B4.3 PROTEIN-RELATED"/>
    <property type="match status" value="1"/>
</dbReference>
<feature type="transmembrane region" description="Helical" evidence="4">
    <location>
        <begin position="21"/>
        <end position="47"/>
    </location>
</feature>
<feature type="transmembrane region" description="Helical" evidence="4">
    <location>
        <begin position="273"/>
        <end position="294"/>
    </location>
</feature>
<feature type="transmembrane region" description="Helical" evidence="4">
    <location>
        <begin position="369"/>
        <end position="388"/>
    </location>
</feature>
<dbReference type="Pfam" id="PF07690">
    <property type="entry name" value="MFS_1"/>
    <property type="match status" value="1"/>
</dbReference>
<feature type="transmembrane region" description="Helical" evidence="4">
    <location>
        <begin position="177"/>
        <end position="198"/>
    </location>
</feature>
<dbReference type="PROSITE" id="PS50850">
    <property type="entry name" value="MFS"/>
    <property type="match status" value="1"/>
</dbReference>
<proteinExistence type="predicted"/>
<dbReference type="InterPro" id="IPR011701">
    <property type="entry name" value="MFS"/>
</dbReference>
<dbReference type="InterPro" id="IPR036259">
    <property type="entry name" value="MFS_trans_sf"/>
</dbReference>
<dbReference type="PANTHER" id="PTHR11360">
    <property type="entry name" value="MONOCARBOXYLATE TRANSPORTER"/>
    <property type="match status" value="1"/>
</dbReference>
<evidence type="ECO:0000256" key="2">
    <source>
        <dbReference type="ARBA" id="ARBA00022989"/>
    </source>
</evidence>
<reference evidence="6 7" key="1">
    <citation type="submission" date="2020-07" db="EMBL/GenBank/DDBJ databases">
        <title>Genomic Encyclopedia of Type Strains, Phase IV (KMG-IV): sequencing the most valuable type-strain genomes for metagenomic binning, comparative biology and taxonomic classification.</title>
        <authorList>
            <person name="Goeker M."/>
        </authorList>
    </citation>
    <scope>NUCLEOTIDE SEQUENCE [LARGE SCALE GENOMIC DNA]</scope>
    <source>
        <strain evidence="6 7">DSM 29043</strain>
    </source>
</reference>
<dbReference type="GO" id="GO:0022857">
    <property type="term" value="F:transmembrane transporter activity"/>
    <property type="evidence" value="ECO:0007669"/>
    <property type="project" value="InterPro"/>
</dbReference>
<dbReference type="Gene3D" id="1.20.1250.20">
    <property type="entry name" value="MFS general substrate transporter like domains"/>
    <property type="match status" value="2"/>
</dbReference>